<dbReference type="SMART" id="SM00028">
    <property type="entry name" value="TPR"/>
    <property type="match status" value="4"/>
</dbReference>
<name>A0A1M5NWG5_9GAMM</name>
<evidence type="ECO:0000256" key="2">
    <source>
        <dbReference type="ARBA" id="ARBA00022803"/>
    </source>
</evidence>
<dbReference type="RefSeq" id="WP_072896851.1">
    <property type="nucleotide sequence ID" value="NZ_FQWZ01000004.1"/>
</dbReference>
<protein>
    <submittedName>
        <fullName evidence="3">Tetratricopeptide repeat-containing protein</fullName>
    </submittedName>
</protein>
<dbReference type="PANTHER" id="PTHR45586:SF1">
    <property type="entry name" value="LIPOPOLYSACCHARIDE ASSEMBLY PROTEIN B"/>
    <property type="match status" value="1"/>
</dbReference>
<evidence type="ECO:0000256" key="1">
    <source>
        <dbReference type="ARBA" id="ARBA00022737"/>
    </source>
</evidence>
<organism evidence="3 4">
    <name type="scientific">Hydrocarboniphaga daqingensis</name>
    <dbReference type="NCBI Taxonomy" id="490188"/>
    <lineage>
        <taxon>Bacteria</taxon>
        <taxon>Pseudomonadati</taxon>
        <taxon>Pseudomonadota</taxon>
        <taxon>Gammaproteobacteria</taxon>
        <taxon>Nevskiales</taxon>
        <taxon>Nevskiaceae</taxon>
        <taxon>Hydrocarboniphaga</taxon>
    </lineage>
</organism>
<evidence type="ECO:0000313" key="4">
    <source>
        <dbReference type="Proteomes" id="UP000199758"/>
    </source>
</evidence>
<dbReference type="Proteomes" id="UP000199758">
    <property type="component" value="Unassembled WGS sequence"/>
</dbReference>
<dbReference type="Gene3D" id="1.25.40.10">
    <property type="entry name" value="Tetratricopeptide repeat domain"/>
    <property type="match status" value="2"/>
</dbReference>
<reference evidence="3 4" key="1">
    <citation type="submission" date="2016-11" db="EMBL/GenBank/DDBJ databases">
        <authorList>
            <person name="Jaros S."/>
            <person name="Januszkiewicz K."/>
            <person name="Wedrychowicz H."/>
        </authorList>
    </citation>
    <scope>NUCLEOTIDE SEQUENCE [LARGE SCALE GENOMIC DNA]</scope>
    <source>
        <strain evidence="3 4">CGMCC 1.7049</strain>
    </source>
</reference>
<dbReference type="InterPro" id="IPR051012">
    <property type="entry name" value="CellSynth/LPSAsmb/PSIAsmb"/>
</dbReference>
<dbReference type="InterPro" id="IPR011990">
    <property type="entry name" value="TPR-like_helical_dom_sf"/>
</dbReference>
<accession>A0A1M5NWG5</accession>
<keyword evidence="1" id="KW-0677">Repeat</keyword>
<dbReference type="InterPro" id="IPR019734">
    <property type="entry name" value="TPR_rpt"/>
</dbReference>
<proteinExistence type="predicted"/>
<dbReference type="EMBL" id="FQWZ01000004">
    <property type="protein sequence ID" value="SHG93323.1"/>
    <property type="molecule type" value="Genomic_DNA"/>
</dbReference>
<dbReference type="PANTHER" id="PTHR45586">
    <property type="entry name" value="TPR REPEAT-CONTAINING PROTEIN PA4667"/>
    <property type="match status" value="1"/>
</dbReference>
<dbReference type="SUPFAM" id="SSF48452">
    <property type="entry name" value="TPR-like"/>
    <property type="match status" value="1"/>
</dbReference>
<evidence type="ECO:0000313" key="3">
    <source>
        <dbReference type="EMBL" id="SHG93323.1"/>
    </source>
</evidence>
<dbReference type="OrthoDB" id="7690777at2"/>
<dbReference type="AlphaFoldDB" id="A0A1M5NWG5"/>
<keyword evidence="4" id="KW-1185">Reference proteome</keyword>
<gene>
    <name evidence="3" type="ORF">SAMN04488068_1875</name>
</gene>
<dbReference type="STRING" id="490188.SAMN04488068_1875"/>
<keyword evidence="2" id="KW-0802">TPR repeat</keyword>
<sequence length="762" mass="82318">MRGKIEGIYAGVLRGWAWDEQAPDETLQLQIVVDGTLAGRVKADHPRGDLRTAGIGTGDHGYEFVVPLPWRDGREHVVSVCLDADTSTLVCDPAVINFGAQSCAINGRVESGEPGRIQGWAWDRLAPANRVVLDLAHNGAIFTSVVADRFRRDLEKAGIGDGAHAFRYVIPLATFDSLGCDELLVEVRTAAELGAQWIGSITVSRPADDADLQRPGLAPRPQIEPAVVPVAVVEPEEPRSVAEFIEAAGKAEVARDYAAAITLLRRGLDLTPGHFEYLFRLARVHLAKGDNLTAKDYAAQALALRPGHHKPSITMARVSELEGQRALALEYWKRVPASDSAYAERMIKSSRMFLALERIDEGRQALEQAVQLRPIDTGPARALAQLLEELSEYDAAIAAWERLSLLDPDDKKLRSRIESLRLRRREPERLRIPARFRRAMHHLQKPVLLAIGNELADCLAASRLVVALAAYFQCSIALAVPAMSGAVRRVFAGHPAVSSIETADALGEVPELAFVLPEYLMTCGGVSAPVAGSVYNFVEMRSLRSADLMRRYQAYAQWIGDLTGMPLALLPATPAIAPALAPSATIDHSVVLAFGRAERGAPLSQAQRDRLHAAAHDAGYTVRRWEPSAVDGDESTTRQADSLSTAFAGAHVVITDAEDIALLGLALGIGLVSVAHSRDTMIGALAPSSVVITDAAASPVDAILDRLYEHVPPMLQMAAEAEVIYATGLDPVDPGDAVAMEAVMPHIESHSRLVTTRKKRVK</sequence>